<keyword evidence="1" id="KW-0732">Signal</keyword>
<evidence type="ECO:0000313" key="2">
    <source>
        <dbReference type="EMBL" id="MBB4916740.1"/>
    </source>
</evidence>
<dbReference type="EMBL" id="JACHJP010000003">
    <property type="protein sequence ID" value="MBB4916740.1"/>
    <property type="molecule type" value="Genomic_DNA"/>
</dbReference>
<name>A0A7W7VNY7_9ACTN</name>
<feature type="chain" id="PRO_5039189997" description="Secreted protein" evidence="1">
    <location>
        <begin position="29"/>
        <end position="106"/>
    </location>
</feature>
<gene>
    <name evidence="2" type="ORF">FHS44_003828</name>
</gene>
<organism evidence="2 3">
    <name type="scientific">Streptosporangium saharense</name>
    <dbReference type="NCBI Taxonomy" id="1706840"/>
    <lineage>
        <taxon>Bacteria</taxon>
        <taxon>Bacillati</taxon>
        <taxon>Actinomycetota</taxon>
        <taxon>Actinomycetes</taxon>
        <taxon>Streptosporangiales</taxon>
        <taxon>Streptosporangiaceae</taxon>
        <taxon>Streptosporangium</taxon>
    </lineage>
</organism>
<evidence type="ECO:0000313" key="3">
    <source>
        <dbReference type="Proteomes" id="UP000552644"/>
    </source>
</evidence>
<evidence type="ECO:0008006" key="4">
    <source>
        <dbReference type="Google" id="ProtNLM"/>
    </source>
</evidence>
<accession>A0A7W7VNY7</accession>
<feature type="signal peptide" evidence="1">
    <location>
        <begin position="1"/>
        <end position="28"/>
    </location>
</feature>
<comment type="caution">
    <text evidence="2">The sequence shown here is derived from an EMBL/GenBank/DDBJ whole genome shotgun (WGS) entry which is preliminary data.</text>
</comment>
<evidence type="ECO:0000256" key="1">
    <source>
        <dbReference type="SAM" id="SignalP"/>
    </source>
</evidence>
<dbReference type="Proteomes" id="UP000552644">
    <property type="component" value="Unassembled WGS sequence"/>
</dbReference>
<protein>
    <recommendedName>
        <fullName evidence="4">Secreted protein</fullName>
    </recommendedName>
</protein>
<sequence>MRRAMSAALGVLAVSAAFVATTPGSASAGAGTFSYETQSGTRVLNNPHDLRCYPVGYAKGDAINGTNRLALLYPSPYCDGAPVGYVPSGDTLESAEFGSVRFVRAN</sequence>
<reference evidence="2 3" key="1">
    <citation type="submission" date="2020-08" db="EMBL/GenBank/DDBJ databases">
        <title>Genomic Encyclopedia of Type Strains, Phase III (KMG-III): the genomes of soil and plant-associated and newly described type strains.</title>
        <authorList>
            <person name="Whitman W."/>
        </authorList>
    </citation>
    <scope>NUCLEOTIDE SEQUENCE [LARGE SCALE GENOMIC DNA]</scope>
    <source>
        <strain evidence="2 3">CECT 8840</strain>
    </source>
</reference>
<dbReference type="RefSeq" id="WP_184716323.1">
    <property type="nucleotide sequence ID" value="NZ_JACHJP010000003.1"/>
</dbReference>
<dbReference type="AlphaFoldDB" id="A0A7W7VNY7"/>
<keyword evidence="3" id="KW-1185">Reference proteome</keyword>
<proteinExistence type="predicted"/>